<dbReference type="AlphaFoldDB" id="A0A9D1V8T0"/>
<dbReference type="InterPro" id="IPR017853">
    <property type="entry name" value="GH"/>
</dbReference>
<evidence type="ECO:0000313" key="1">
    <source>
        <dbReference type="EMBL" id="HIX08255.1"/>
    </source>
</evidence>
<dbReference type="SUPFAM" id="SSF51445">
    <property type="entry name" value="(Trans)glycosidases"/>
    <property type="match status" value="1"/>
</dbReference>
<accession>A0A9D1V8T0</accession>
<gene>
    <name evidence="1" type="ORF">H9741_07290</name>
</gene>
<reference evidence="1" key="1">
    <citation type="journal article" date="2021" name="PeerJ">
        <title>Extensive microbial diversity within the chicken gut microbiome revealed by metagenomics and culture.</title>
        <authorList>
            <person name="Gilroy R."/>
            <person name="Ravi A."/>
            <person name="Getino M."/>
            <person name="Pursley I."/>
            <person name="Horton D.L."/>
            <person name="Alikhan N.F."/>
            <person name="Baker D."/>
            <person name="Gharbi K."/>
            <person name="Hall N."/>
            <person name="Watson M."/>
            <person name="Adriaenssens E.M."/>
            <person name="Foster-Nyarko E."/>
            <person name="Jarju S."/>
            <person name="Secka A."/>
            <person name="Antonio M."/>
            <person name="Oren A."/>
            <person name="Chaudhuri R.R."/>
            <person name="La Ragione R."/>
            <person name="Hildebrand F."/>
            <person name="Pallen M.J."/>
        </authorList>
    </citation>
    <scope>NUCLEOTIDE SEQUENCE</scope>
    <source>
        <strain evidence="1">811</strain>
    </source>
</reference>
<protein>
    <recommendedName>
        <fullName evidence="3">Glycoside hydrolase family 42 N-terminal domain-containing protein</fullName>
    </recommendedName>
</protein>
<organism evidence="1 2">
    <name type="scientific">Candidatus Borkfalkia faecipullorum</name>
    <dbReference type="NCBI Taxonomy" id="2838510"/>
    <lineage>
        <taxon>Bacteria</taxon>
        <taxon>Bacillati</taxon>
        <taxon>Bacillota</taxon>
        <taxon>Clostridia</taxon>
        <taxon>Christensenellales</taxon>
        <taxon>Christensenellaceae</taxon>
        <taxon>Candidatus Borkfalkia</taxon>
    </lineage>
</organism>
<evidence type="ECO:0008006" key="3">
    <source>
        <dbReference type="Google" id="ProtNLM"/>
    </source>
</evidence>
<reference evidence="1" key="2">
    <citation type="submission" date="2021-04" db="EMBL/GenBank/DDBJ databases">
        <authorList>
            <person name="Gilroy R."/>
        </authorList>
    </citation>
    <scope>NUCLEOTIDE SEQUENCE</scope>
    <source>
        <strain evidence="1">811</strain>
    </source>
</reference>
<name>A0A9D1V8T0_9FIRM</name>
<dbReference type="Proteomes" id="UP000824204">
    <property type="component" value="Unassembled WGS sequence"/>
</dbReference>
<dbReference type="EMBL" id="DXFX01000094">
    <property type="protein sequence ID" value="HIX08255.1"/>
    <property type="molecule type" value="Genomic_DNA"/>
</dbReference>
<proteinExistence type="predicted"/>
<evidence type="ECO:0000313" key="2">
    <source>
        <dbReference type="Proteomes" id="UP000824204"/>
    </source>
</evidence>
<dbReference type="Gene3D" id="3.20.20.80">
    <property type="entry name" value="Glycosidases"/>
    <property type="match status" value="1"/>
</dbReference>
<sequence>MKFELSFWNYLYIDDYYADMETAVKEWKELGITLGFTFRYAAGKSSRQKMLRLLDLCAENGIRAIVSDDRVFWTQFREKGEKAYAAAVSAAAEDFAAHPACYGFYIGDEPDTSMFDDFGKAYKIFKSICDKVGFINYSWNESLDRKFGGRENYRKFLSDFYTEVSTETVSNDRYSAFNFCDYEPGFLEKGKDYYFADVRMFSGLAKERGVPYFLSQLSCGHFNFRTPDADAIRWQLSTAAACGANAVQWFHIYQHAFHEDYYVYPVDKFGNKSEIYGCIVRETATFREKVLKPLDGFEHETTYFITKAYGGYPLLSRESGCEWFVYADHGMNGILSVFTDGKTKKYMVVNNDQHTPELFWMENKRDSSKNHHLWLAPGGTHVFG</sequence>
<comment type="caution">
    <text evidence="1">The sequence shown here is derived from an EMBL/GenBank/DDBJ whole genome shotgun (WGS) entry which is preliminary data.</text>
</comment>